<name>A0A173S5L4_9FIRM</name>
<keyword evidence="1" id="KW-1003">Cell membrane</keyword>
<dbReference type="Proteomes" id="UP000095727">
    <property type="component" value="Unassembled WGS sequence"/>
</dbReference>
<evidence type="ECO:0000313" key="7">
    <source>
        <dbReference type="Proteomes" id="UP000095727"/>
    </source>
</evidence>
<dbReference type="Gene3D" id="3.40.190.10">
    <property type="entry name" value="Periplasmic binding protein-like II"/>
    <property type="match status" value="1"/>
</dbReference>
<protein>
    <submittedName>
        <fullName evidence="6">Maltose-binding periplasmic proteins/domains</fullName>
    </submittedName>
</protein>
<dbReference type="InterPro" id="IPR050490">
    <property type="entry name" value="Bact_solute-bd_prot1"/>
</dbReference>
<organism evidence="6 7">
    <name type="scientific">Coprococcus comes</name>
    <dbReference type="NCBI Taxonomy" id="410072"/>
    <lineage>
        <taxon>Bacteria</taxon>
        <taxon>Bacillati</taxon>
        <taxon>Bacillota</taxon>
        <taxon>Clostridia</taxon>
        <taxon>Lachnospirales</taxon>
        <taxon>Lachnospiraceae</taxon>
        <taxon>Coprococcus</taxon>
    </lineage>
</organism>
<evidence type="ECO:0000256" key="5">
    <source>
        <dbReference type="ARBA" id="ARBA00023288"/>
    </source>
</evidence>
<sequence>MELGVQSKFRMTERRNVIYRKYLQSVFCIALVLTVLTGCGKNTGQTSRSTEKKEIDIPIILTVDPTSGKKTEQDVVDAFNEEYAGTYHMQVEWIMETEEEYRKNLKRLNVTDELPAVIYDVRTLPSFYQMMVADGRIENLSPYLEEDEEWRNMIEPAVMEGCTDEDGNIYLGPISTAAFACAGMFWNPELFAEAGIEKFPETWEEFWDCCDRLQANGITPLGLHTEGTGWAPMLIATAEAAHTEEGYAFMKELLPESYSNDTGLEIAETLQKLFRYTTEDAIHADYDVAYNNFVAGKVAMIPNGYWMIDQLPEEWKEKVRFSAFPGNKLIASPETFGWAVVSTYSEEVKEGAVEFLKFRTKFNLEEKKELMDKNGRTEISQLLQDYVNAYNNNPQIVPNYQVKWNSILQEETIGECLPQLAAGKMTLAQMVETADESIREYAAER</sequence>
<reference evidence="6 7" key="1">
    <citation type="submission" date="2015-09" db="EMBL/GenBank/DDBJ databases">
        <authorList>
            <consortium name="Pathogen Informatics"/>
        </authorList>
    </citation>
    <scope>NUCLEOTIDE SEQUENCE [LARGE SCALE GENOMIC DNA]</scope>
    <source>
        <strain evidence="6 7">2789STDY5834962</strain>
    </source>
</reference>
<evidence type="ECO:0000256" key="2">
    <source>
        <dbReference type="ARBA" id="ARBA00022729"/>
    </source>
</evidence>
<evidence type="ECO:0000256" key="3">
    <source>
        <dbReference type="ARBA" id="ARBA00023136"/>
    </source>
</evidence>
<keyword evidence="2" id="KW-0732">Signal</keyword>
<evidence type="ECO:0000313" key="6">
    <source>
        <dbReference type="EMBL" id="CUM85127.1"/>
    </source>
</evidence>
<dbReference type="PANTHER" id="PTHR43649:SF33">
    <property type="entry name" value="POLYGALACTURONAN_RHAMNOGALACTURONAN-BINDING PROTEIN YTCQ"/>
    <property type="match status" value="1"/>
</dbReference>
<keyword evidence="4" id="KW-0564">Palmitate</keyword>
<gene>
    <name evidence="6" type="ORF">ERS852574_01120</name>
</gene>
<keyword evidence="5" id="KW-0449">Lipoprotein</keyword>
<evidence type="ECO:0000256" key="1">
    <source>
        <dbReference type="ARBA" id="ARBA00022475"/>
    </source>
</evidence>
<evidence type="ECO:0000256" key="4">
    <source>
        <dbReference type="ARBA" id="ARBA00023139"/>
    </source>
</evidence>
<dbReference type="InterPro" id="IPR006059">
    <property type="entry name" value="SBP"/>
</dbReference>
<dbReference type="Pfam" id="PF13416">
    <property type="entry name" value="SBP_bac_8"/>
    <property type="match status" value="1"/>
</dbReference>
<proteinExistence type="predicted"/>
<dbReference type="EMBL" id="CYXR01000006">
    <property type="protein sequence ID" value="CUM85127.1"/>
    <property type="molecule type" value="Genomic_DNA"/>
</dbReference>
<accession>A0A173S5L4</accession>
<dbReference type="SUPFAM" id="SSF53850">
    <property type="entry name" value="Periplasmic binding protein-like II"/>
    <property type="match status" value="1"/>
</dbReference>
<dbReference type="PANTHER" id="PTHR43649">
    <property type="entry name" value="ARABINOSE-BINDING PROTEIN-RELATED"/>
    <property type="match status" value="1"/>
</dbReference>
<keyword evidence="3" id="KW-0472">Membrane</keyword>
<dbReference type="AlphaFoldDB" id="A0A173S5L4"/>